<dbReference type="EMBL" id="CDHK01000004">
    <property type="protein sequence ID" value="CEO59698.1"/>
    <property type="molecule type" value="Genomic_DNA"/>
</dbReference>
<protein>
    <submittedName>
        <fullName evidence="2">Putative Kinetoplast-associated protein kap</fullName>
    </submittedName>
</protein>
<organism evidence="2 3">
    <name type="scientific">Penicillium brasilianum</name>
    <dbReference type="NCBI Taxonomy" id="104259"/>
    <lineage>
        <taxon>Eukaryota</taxon>
        <taxon>Fungi</taxon>
        <taxon>Dikarya</taxon>
        <taxon>Ascomycota</taxon>
        <taxon>Pezizomycotina</taxon>
        <taxon>Eurotiomycetes</taxon>
        <taxon>Eurotiomycetidae</taxon>
        <taxon>Eurotiales</taxon>
        <taxon>Aspergillaceae</taxon>
        <taxon>Penicillium</taxon>
    </lineage>
</organism>
<evidence type="ECO:0000313" key="2">
    <source>
        <dbReference type="EMBL" id="CEO59698.1"/>
    </source>
</evidence>
<dbReference type="STRING" id="104259.A0A0F7VCI5"/>
<proteinExistence type="predicted"/>
<evidence type="ECO:0000259" key="1">
    <source>
        <dbReference type="Pfam" id="PF22893"/>
    </source>
</evidence>
<dbReference type="Pfam" id="PF22893">
    <property type="entry name" value="ULD_2"/>
    <property type="match status" value="1"/>
</dbReference>
<name>A0A0F7VCI5_PENBI</name>
<dbReference type="AlphaFoldDB" id="A0A0F7VCI5"/>
<accession>A0A0F7VCI5</accession>
<dbReference type="PANTHER" id="PTHR38886">
    <property type="entry name" value="SESA DOMAIN-CONTAINING PROTEIN"/>
    <property type="match status" value="1"/>
</dbReference>
<gene>
    <name evidence="2" type="ORF">PMG11_04365</name>
</gene>
<dbReference type="PANTHER" id="PTHR38886:SF1">
    <property type="entry name" value="NACHT-NTPASE AND P-LOOP NTPASES N-TERMINAL DOMAIN-CONTAINING PROTEIN"/>
    <property type="match status" value="1"/>
</dbReference>
<evidence type="ECO:0000313" key="3">
    <source>
        <dbReference type="Proteomes" id="UP000042958"/>
    </source>
</evidence>
<reference evidence="3" key="1">
    <citation type="journal article" date="2015" name="Genome Announc.">
        <title>Draft genome sequence of the fungus Penicillium brasilianum MG11.</title>
        <authorList>
            <person name="Horn F."/>
            <person name="Linde J."/>
            <person name="Mattern D.J."/>
            <person name="Walther G."/>
            <person name="Guthke R."/>
            <person name="Brakhage A.A."/>
            <person name="Valiante V."/>
        </authorList>
    </citation>
    <scope>NUCLEOTIDE SEQUENCE [LARGE SCALE GENOMIC DNA]</scope>
    <source>
        <strain evidence="3">MG11</strain>
    </source>
</reference>
<keyword evidence="3" id="KW-1185">Reference proteome</keyword>
<dbReference type="Proteomes" id="UP000042958">
    <property type="component" value="Unassembled WGS sequence"/>
</dbReference>
<feature type="domain" description="Ubiquitin-like" evidence="1">
    <location>
        <begin position="351"/>
        <end position="433"/>
    </location>
</feature>
<dbReference type="InterPro" id="IPR054464">
    <property type="entry name" value="ULD_fung"/>
</dbReference>
<dbReference type="OrthoDB" id="3045089at2759"/>
<sequence>MSFGFSVGDFLAGANLAYRLIRALSESRGSNMEYQEVIQELGCIQHTFLHVELISSRKVFSQATINAIAHILGSSMEVMERFLQQTEKYRKSLSRNGGRSLAADSWRKIGWSLFQKEELISLRSTLQTRLTAVNILVSAANSQNYYITPQAVGKFQTSSFETRSCQALSHVSSEATTAVAGDSSGDYGAEMYAKVEDQSLVHNPSEWQRDEAYTKVEDQTHANISSEEHQDEISTEVVEAPSYQRLSNASCKTTITAIGNPSGGQRDEVYNKTKYQNQGHMQREAILENAPHIKEAKDYLGGESGENGEYLRRKLAELEAVQVLAKLGMLQAHPSSQLPGILHATTVSNEKKKPIKFKDAVGRKFSFPFELGCTWQGMEDLINQAFLHVEVIGPHVAKGHYDLVGPNGEIILPQVWDSVIEPDWTVTMHMWPIPEAPKEPDILPPDTI</sequence>